<evidence type="ECO:0000256" key="1">
    <source>
        <dbReference type="ARBA" id="ARBA00022475"/>
    </source>
</evidence>
<dbReference type="OrthoDB" id="1650809at2"/>
<dbReference type="Proteomes" id="UP000283586">
    <property type="component" value="Unassembled WGS sequence"/>
</dbReference>
<dbReference type="EMBL" id="QRQN01000002">
    <property type="protein sequence ID" value="RHN11390.1"/>
    <property type="molecule type" value="Genomic_DNA"/>
</dbReference>
<reference evidence="10 11" key="2">
    <citation type="submission" date="2018-08" db="EMBL/GenBank/DDBJ databases">
        <title>A genome reference for cultivated species of the human gut microbiota.</title>
        <authorList>
            <person name="Zou Y."/>
            <person name="Xue W."/>
            <person name="Luo G."/>
        </authorList>
    </citation>
    <scope>NUCLEOTIDE SEQUENCE [LARGE SCALE GENOMIC DNA]</scope>
    <source>
        <strain evidence="8 10">AF31-21AC</strain>
        <strain evidence="7 11">AM43-11</strain>
    </source>
</reference>
<evidence type="ECO:0000313" key="11">
    <source>
        <dbReference type="Proteomes" id="UP000284465"/>
    </source>
</evidence>
<sequence length="206" mass="22218">MQVILLIIAVSVDVFVACVACGSEQIKIGSAAALCISTVCSGILGISLYAGMALQGVLLKKYALYLSFFGLLAVGIFKLTEYAIRKYIERHKFLCKKVKISFSQLSFILSIYNNPVMADRDHSATMSCLEAVFFALAMSLDGMFGGLGAGFTGKNIFLTVLGSFVVSFCAVLCGCRIGMQASKRWKADVSWLGGVLFVILAFQKII</sequence>
<dbReference type="AlphaFoldDB" id="A0A173T4F1"/>
<dbReference type="Proteomes" id="UP000284465">
    <property type="component" value="Unassembled WGS sequence"/>
</dbReference>
<gene>
    <name evidence="7" type="ORF">DW927_10905</name>
    <name evidence="8" type="ORF">DWZ31_01920</name>
    <name evidence="6" type="ORF">ERS852572_01293</name>
</gene>
<dbReference type="Proteomes" id="UP000095350">
    <property type="component" value="Unassembled WGS sequence"/>
</dbReference>
<evidence type="ECO:0000313" key="10">
    <source>
        <dbReference type="Proteomes" id="UP000283586"/>
    </source>
</evidence>
<dbReference type="STRING" id="166486.ERS852572_01293"/>
<evidence type="ECO:0000313" key="9">
    <source>
        <dbReference type="Proteomes" id="UP000095350"/>
    </source>
</evidence>
<evidence type="ECO:0000313" key="8">
    <source>
        <dbReference type="EMBL" id="RHN11390.1"/>
    </source>
</evidence>
<keyword evidence="2 5" id="KW-0812">Transmembrane</keyword>
<feature type="transmembrane region" description="Helical" evidence="5">
    <location>
        <begin position="156"/>
        <end position="177"/>
    </location>
</feature>
<feature type="transmembrane region" description="Helical" evidence="5">
    <location>
        <begin position="28"/>
        <end position="50"/>
    </location>
</feature>
<name>A0A173T4F1_9FIRM</name>
<reference evidence="6 9" key="1">
    <citation type="submission" date="2015-09" db="EMBL/GenBank/DDBJ databases">
        <authorList>
            <consortium name="Pathogen Informatics"/>
        </authorList>
    </citation>
    <scope>NUCLEOTIDE SEQUENCE [LARGE SCALE GENOMIC DNA]</scope>
    <source>
        <strain evidence="6 9">2789STDY5834960</strain>
    </source>
</reference>
<feature type="transmembrane region" description="Helical" evidence="5">
    <location>
        <begin position="62"/>
        <end position="80"/>
    </location>
</feature>
<proteinExistence type="predicted"/>
<dbReference type="PaxDb" id="166486-ERS852572_01293"/>
<feature type="transmembrane region" description="Helical" evidence="5">
    <location>
        <begin position="128"/>
        <end position="150"/>
    </location>
</feature>
<dbReference type="RefSeq" id="WP_055193828.1">
    <property type="nucleotide sequence ID" value="NZ_CABIYH010000008.1"/>
</dbReference>
<evidence type="ECO:0000256" key="4">
    <source>
        <dbReference type="ARBA" id="ARBA00023136"/>
    </source>
</evidence>
<evidence type="ECO:0000256" key="5">
    <source>
        <dbReference type="SAM" id="Phobius"/>
    </source>
</evidence>
<keyword evidence="1" id="KW-1003">Cell membrane</keyword>
<dbReference type="Pfam" id="PF02659">
    <property type="entry name" value="Mntp"/>
    <property type="match status" value="1"/>
</dbReference>
<keyword evidence="4 5" id="KW-0472">Membrane</keyword>
<evidence type="ECO:0000256" key="2">
    <source>
        <dbReference type="ARBA" id="ARBA00022692"/>
    </source>
</evidence>
<dbReference type="PANTHER" id="PTHR35529:SF2">
    <property type="entry name" value="SPORULATION PROTEIN YTAF-RELATED"/>
    <property type="match status" value="1"/>
</dbReference>
<accession>A0A173T4F1</accession>
<dbReference type="PANTHER" id="PTHR35529">
    <property type="entry name" value="MANGANESE EFFLUX PUMP MNTP-RELATED"/>
    <property type="match status" value="1"/>
</dbReference>
<keyword evidence="3 5" id="KW-1133">Transmembrane helix</keyword>
<dbReference type="EMBL" id="QSFP01000011">
    <property type="protein sequence ID" value="RHA66746.1"/>
    <property type="molecule type" value="Genomic_DNA"/>
</dbReference>
<organism evidence="6 9">
    <name type="scientific">Roseburia intestinalis</name>
    <dbReference type="NCBI Taxonomy" id="166486"/>
    <lineage>
        <taxon>Bacteria</taxon>
        <taxon>Bacillati</taxon>
        <taxon>Bacillota</taxon>
        <taxon>Clostridia</taxon>
        <taxon>Lachnospirales</taxon>
        <taxon>Lachnospiraceae</taxon>
        <taxon>Roseburia</taxon>
    </lineage>
</organism>
<evidence type="ECO:0000313" key="7">
    <source>
        <dbReference type="EMBL" id="RHA66746.1"/>
    </source>
</evidence>
<protein>
    <submittedName>
        <fullName evidence="6 7">Sporulation protein</fullName>
    </submittedName>
</protein>
<evidence type="ECO:0000256" key="3">
    <source>
        <dbReference type="ARBA" id="ARBA00022989"/>
    </source>
</evidence>
<evidence type="ECO:0000313" key="6">
    <source>
        <dbReference type="EMBL" id="CUM96248.1"/>
    </source>
</evidence>
<dbReference type="EMBL" id="CYXZ01000008">
    <property type="protein sequence ID" value="CUM96248.1"/>
    <property type="molecule type" value="Genomic_DNA"/>
</dbReference>
<dbReference type="InterPro" id="IPR003810">
    <property type="entry name" value="Mntp/YtaF"/>
</dbReference>